<dbReference type="Gene3D" id="2.40.170.20">
    <property type="entry name" value="TonB-dependent receptor, beta-barrel domain"/>
    <property type="match status" value="2"/>
</dbReference>
<evidence type="ECO:0000256" key="12">
    <source>
        <dbReference type="SAM" id="SignalP"/>
    </source>
</evidence>
<evidence type="ECO:0000259" key="14">
    <source>
        <dbReference type="Pfam" id="PF07715"/>
    </source>
</evidence>
<feature type="signal peptide" evidence="12">
    <location>
        <begin position="1"/>
        <end position="26"/>
    </location>
</feature>
<dbReference type="InterPro" id="IPR036942">
    <property type="entry name" value="Beta-barrel_TonB_sf"/>
</dbReference>
<organism evidence="15 16">
    <name type="scientific">Eikenella corrodens</name>
    <dbReference type="NCBI Taxonomy" id="539"/>
    <lineage>
        <taxon>Bacteria</taxon>
        <taxon>Pseudomonadati</taxon>
        <taxon>Pseudomonadota</taxon>
        <taxon>Betaproteobacteria</taxon>
        <taxon>Neisseriales</taxon>
        <taxon>Neisseriaceae</taxon>
        <taxon>Eikenella</taxon>
    </lineage>
</organism>
<feature type="domain" description="TonB-dependent receptor-like beta-barrel" evidence="13">
    <location>
        <begin position="679"/>
        <end position="1086"/>
    </location>
</feature>
<dbReference type="KEGG" id="ecor:SAMEA4412678_1717"/>
<keyword evidence="12" id="KW-0732">Signal</keyword>
<evidence type="ECO:0000256" key="10">
    <source>
        <dbReference type="PROSITE-ProRule" id="PRU01360"/>
    </source>
</evidence>
<dbReference type="RefSeq" id="WP_003822000.1">
    <property type="nucleotide sequence ID" value="NZ_CP082861.1"/>
</dbReference>
<evidence type="ECO:0000313" key="15">
    <source>
        <dbReference type="EMBL" id="SNW09965.1"/>
    </source>
</evidence>
<dbReference type="Pfam" id="PF00593">
    <property type="entry name" value="TonB_dep_Rec_b-barrel"/>
    <property type="match status" value="1"/>
</dbReference>
<dbReference type="PROSITE" id="PS52016">
    <property type="entry name" value="TONB_DEPENDENT_REC_3"/>
    <property type="match status" value="1"/>
</dbReference>
<feature type="domain" description="TonB-dependent receptor plug" evidence="14">
    <location>
        <begin position="60"/>
        <end position="161"/>
    </location>
</feature>
<dbReference type="EMBL" id="LT906482">
    <property type="protein sequence ID" value="SNW09965.1"/>
    <property type="molecule type" value="Genomic_DNA"/>
</dbReference>
<evidence type="ECO:0000259" key="13">
    <source>
        <dbReference type="Pfam" id="PF00593"/>
    </source>
</evidence>
<dbReference type="InterPro" id="IPR012910">
    <property type="entry name" value="Plug_dom"/>
</dbReference>
<dbReference type="GO" id="GO:0044718">
    <property type="term" value="P:siderophore transmembrane transport"/>
    <property type="evidence" value="ECO:0007669"/>
    <property type="project" value="TreeGrafter"/>
</dbReference>
<protein>
    <submittedName>
        <fullName evidence="15">Transferrin-binding protein 1</fullName>
    </submittedName>
</protein>
<keyword evidence="7 10" id="KW-0472">Membrane</keyword>
<keyword evidence="3 10" id="KW-0813">Transport</keyword>
<proteinExistence type="inferred from homology"/>
<evidence type="ECO:0000256" key="7">
    <source>
        <dbReference type="ARBA" id="ARBA00023136"/>
    </source>
</evidence>
<dbReference type="InterPro" id="IPR000531">
    <property type="entry name" value="Beta-barrel_TonB"/>
</dbReference>
<dbReference type="AlphaFoldDB" id="A0A8B4GGH6"/>
<evidence type="ECO:0000256" key="2">
    <source>
        <dbReference type="ARBA" id="ARBA00009810"/>
    </source>
</evidence>
<keyword evidence="9 10" id="KW-0998">Cell outer membrane</keyword>
<keyword evidence="6 11" id="KW-0798">TonB box</keyword>
<dbReference type="PANTHER" id="PTHR30069:SF41">
    <property type="entry name" value="HEME_HEMOPEXIN UTILIZATION PROTEIN C"/>
    <property type="match status" value="1"/>
</dbReference>
<evidence type="ECO:0000256" key="9">
    <source>
        <dbReference type="ARBA" id="ARBA00023237"/>
    </source>
</evidence>
<keyword evidence="5 10" id="KW-0812">Transmembrane</keyword>
<dbReference type="Gene3D" id="2.170.130.10">
    <property type="entry name" value="TonB-dependent receptor, plug domain"/>
    <property type="match status" value="1"/>
</dbReference>
<comment type="subcellular location">
    <subcellularLocation>
        <location evidence="1 10">Cell outer membrane</location>
        <topology evidence="1 10">Multi-pass membrane protein</topology>
    </subcellularLocation>
</comment>
<sequence length="1115" mass="126661">MKPQVFRPSALVLLLAAAFAHMQAAADTSAELETIEIKARSRDQRGADDVYRKNVSSVYAGREYLERYRTDAAGDVFKGLNGVYNMNTRNAGSAITPNIRGISGKGRIPVTIDGTEQTVDVWMNNYGIADRNYVDPALFRSITVEKGPAMTRGVKSGVGGAVSIRTIEPADIIPEGKSWGVEVKTEFSNNTAEPLQNLNDYLGKDYRTLPGNPTADGPSGTIGGQLPFTGLTFYGTEADKPRTGSRFTEFKNDRNLLFSAAFKTDITDGLIAYSDRRKGTYFSGKQGFEGYMNNAIYEDDNPRSDKVEALIPDMAELYRPGEQVPNSNVASRSLLVKNNWHLPHGQQINLHYMDTKIRFGEVNPFINALLLGYSSQYNMFRKHYVIAPVQGLDSNIRSRTYKIGYQWQPEGSRWIDLKADIWRVHTTSTRHQSGGPDLAVLFGDEKYDAWARCFRHNLQPDPARGIASCQELIDQGYDHNTPPNDPPMFEGSTTVFAGSQQNTTATRNGFNISNRMRLNDQFSLILSARHQYEKLDEHNEVATNDKDIFGIIDAVTALTKLTGPRAGRRKEWGAQLVFDWQPTSRLKIEAGIRYDRFWAFDDVLARARTRRDPNYAVAQGIDNVRSGVAVPYLQIMTQEEIDAYNRARAEIARRPDDGEEIYRDFYRRHGFFPSEWDITRHNPDGNTGFENSNGNYQAFDESQTAMYRPMPARIAHYYNRKFNGPLFPDGFFEERVENPQGRQGSFYRYLKPRVGGYSYSDVPILGVTHDSYSFAPLYIEGGMSGLGDGDYRDRKRSYERAEFPFTASYIYTHIDPNSDANYPPVKRLNGSAWSPMIALSYDLTDNGRLHLRWAQMTRFPSIYEATNMSSGAVYRYPMLDTIDLKPERSTNWEVGYTYNFAPLWSRLREGDVRLTYFSNTIKNVIDTNENKDLMQYDRKITQGIELQSRLDFGRFFMSLGGTYRLKQETCDENLSFAYDMYHNRVPACIEGGIGVTRFYQSIQPKYSINLDMGVRLLGEKLELGIRGIHHSRRSSKQHDELVDKGLSFLFNSTGQAYHWRASTIWDAYARYRIGNRLSLNLGVNNLTNRYYLDPMSNVPTPGPGRTVTLGIKARF</sequence>
<evidence type="ECO:0000256" key="3">
    <source>
        <dbReference type="ARBA" id="ARBA00022448"/>
    </source>
</evidence>
<gene>
    <name evidence="15" type="primary">tbp1</name>
    <name evidence="15" type="ORF">SAMEA4412678_01717</name>
</gene>
<dbReference type="Proteomes" id="UP000215465">
    <property type="component" value="Chromosome 1"/>
</dbReference>
<accession>A0A8B4GGH6</accession>
<dbReference type="GeneID" id="60770616"/>
<dbReference type="GO" id="GO:0015344">
    <property type="term" value="F:siderophore uptake transmembrane transporter activity"/>
    <property type="evidence" value="ECO:0007669"/>
    <property type="project" value="TreeGrafter"/>
</dbReference>
<evidence type="ECO:0000256" key="6">
    <source>
        <dbReference type="ARBA" id="ARBA00023077"/>
    </source>
</evidence>
<dbReference type="InterPro" id="IPR039426">
    <property type="entry name" value="TonB-dep_rcpt-like"/>
</dbReference>
<evidence type="ECO:0000256" key="11">
    <source>
        <dbReference type="RuleBase" id="RU003357"/>
    </source>
</evidence>
<dbReference type="PANTHER" id="PTHR30069">
    <property type="entry name" value="TONB-DEPENDENT OUTER MEMBRANE RECEPTOR"/>
    <property type="match status" value="1"/>
</dbReference>
<dbReference type="Pfam" id="PF07715">
    <property type="entry name" value="Plug"/>
    <property type="match status" value="1"/>
</dbReference>
<dbReference type="GO" id="GO:0009279">
    <property type="term" value="C:cell outer membrane"/>
    <property type="evidence" value="ECO:0007669"/>
    <property type="project" value="UniProtKB-SubCell"/>
</dbReference>
<comment type="similarity">
    <text evidence="2 10 11">Belongs to the TonB-dependent receptor family.</text>
</comment>
<evidence type="ECO:0000256" key="4">
    <source>
        <dbReference type="ARBA" id="ARBA00022452"/>
    </source>
</evidence>
<keyword evidence="8" id="KW-0675">Receptor</keyword>
<name>A0A8B4GGH6_EIKCO</name>
<evidence type="ECO:0000256" key="8">
    <source>
        <dbReference type="ARBA" id="ARBA00023170"/>
    </source>
</evidence>
<reference evidence="15 16" key="1">
    <citation type="submission" date="2017-06" db="EMBL/GenBank/DDBJ databases">
        <authorList>
            <consortium name="Pathogen Informatics"/>
        </authorList>
    </citation>
    <scope>NUCLEOTIDE SEQUENCE [LARGE SCALE GENOMIC DNA]</scope>
    <source>
        <strain evidence="15 16">NCTC10596</strain>
    </source>
</reference>
<feature type="chain" id="PRO_5032793466" evidence="12">
    <location>
        <begin position="27"/>
        <end position="1115"/>
    </location>
</feature>
<evidence type="ECO:0000256" key="1">
    <source>
        <dbReference type="ARBA" id="ARBA00004571"/>
    </source>
</evidence>
<evidence type="ECO:0000313" key="16">
    <source>
        <dbReference type="Proteomes" id="UP000215465"/>
    </source>
</evidence>
<dbReference type="SUPFAM" id="SSF56935">
    <property type="entry name" value="Porins"/>
    <property type="match status" value="1"/>
</dbReference>
<keyword evidence="4 10" id="KW-1134">Transmembrane beta strand</keyword>
<dbReference type="InterPro" id="IPR037066">
    <property type="entry name" value="Plug_dom_sf"/>
</dbReference>
<evidence type="ECO:0000256" key="5">
    <source>
        <dbReference type="ARBA" id="ARBA00022692"/>
    </source>
</evidence>